<protein>
    <submittedName>
        <fullName evidence="1">Uncharacterized protein</fullName>
    </submittedName>
</protein>
<accession>Q7VJG7</accession>
<name>Q7VJG7_HELHP</name>
<proteinExistence type="predicted"/>
<organism evidence="1 2">
    <name type="scientific">Helicobacter hepaticus (strain ATCC 51449 / 3B1)</name>
    <dbReference type="NCBI Taxonomy" id="235279"/>
    <lineage>
        <taxon>Bacteria</taxon>
        <taxon>Pseudomonadati</taxon>
        <taxon>Campylobacterota</taxon>
        <taxon>Epsilonproteobacteria</taxon>
        <taxon>Campylobacterales</taxon>
        <taxon>Helicobacteraceae</taxon>
        <taxon>Helicobacter</taxon>
    </lineage>
</organism>
<dbReference type="RefSeq" id="WP_011115120.1">
    <property type="nucleotide sequence ID" value="NC_004917.1"/>
</dbReference>
<dbReference type="AlphaFoldDB" id="Q7VJG7"/>
<dbReference type="KEGG" id="hhe:HH_0276"/>
<sequence length="163" mass="18939">MANAAEAMMWAAVFAPSADEIAESIVRKEELRRSEEELRRSEEKLAEGNRDYKRKTIGWLRDGTTDGLLRRLRAIDPERPPIYPHISAEKEADMLESGELKLGLLYAPMKNGKFIDNTKDSQKLLSELIWADETREEAQHPWYIERRKDTEELIAEGWSFYIV</sequence>
<reference evidence="1 2" key="1">
    <citation type="journal article" date="2003" name="Proc. Natl. Acad. Sci. U.S.A.">
        <title>The complete genome sequence of the carcinogenic bacterium Helicobacter hepaticus.</title>
        <authorList>
            <person name="Suerbaum S."/>
            <person name="Josenhans C."/>
            <person name="Sterzenbach T."/>
            <person name="Drescher B."/>
            <person name="Brandt P."/>
            <person name="Bell M."/>
            <person name="Droege M."/>
            <person name="Fartmann B."/>
            <person name="Fischer H.-P."/>
            <person name="Ge Z."/>
            <person name="Hoerster A."/>
            <person name="Holland R."/>
            <person name="Klein K."/>
            <person name="Koenig J."/>
            <person name="Macko L."/>
            <person name="Mendz G.L."/>
            <person name="Nyakatura G."/>
            <person name="Schauer D.B."/>
            <person name="Shen Z."/>
            <person name="Weber J."/>
            <person name="Frosch M."/>
            <person name="Fox J.G."/>
        </authorList>
    </citation>
    <scope>NUCLEOTIDE SEQUENCE [LARGE SCALE GENOMIC DNA]</scope>
    <source>
        <strain evidence="2">ATCC 51449 / 3B1</strain>
    </source>
</reference>
<gene>
    <name evidence="1" type="ordered locus">HH_0276</name>
</gene>
<dbReference type="Proteomes" id="UP000002495">
    <property type="component" value="Chromosome"/>
</dbReference>
<dbReference type="EMBL" id="AE017125">
    <property type="protein sequence ID" value="AAP76873.1"/>
    <property type="molecule type" value="Genomic_DNA"/>
</dbReference>
<dbReference type="OrthoDB" id="5329547at2"/>
<dbReference type="HOGENOM" id="CLU_1624843_0_0_7"/>
<keyword evidence="2" id="KW-1185">Reference proteome</keyword>
<evidence type="ECO:0000313" key="2">
    <source>
        <dbReference type="Proteomes" id="UP000002495"/>
    </source>
</evidence>
<evidence type="ECO:0000313" key="1">
    <source>
        <dbReference type="EMBL" id="AAP76873.1"/>
    </source>
</evidence>